<evidence type="ECO:0000256" key="4">
    <source>
        <dbReference type="ARBA" id="ARBA00023163"/>
    </source>
</evidence>
<comment type="similarity">
    <text evidence="1">Belongs to the LysR transcriptional regulatory family.</text>
</comment>
<keyword evidence="3" id="KW-0238">DNA-binding</keyword>
<gene>
    <name evidence="6" type="ORF">FYJ66_06470</name>
</gene>
<dbReference type="SUPFAM" id="SSF53850">
    <property type="entry name" value="Periplasmic binding protein-like II"/>
    <property type="match status" value="1"/>
</dbReference>
<dbReference type="RefSeq" id="WP_154572706.1">
    <property type="nucleotide sequence ID" value="NZ_VUNB01000005.1"/>
</dbReference>
<dbReference type="AlphaFoldDB" id="A0A6A8M7C3"/>
<comment type="caution">
    <text evidence="6">The sequence shown here is derived from an EMBL/GenBank/DDBJ whole genome shotgun (WGS) entry which is preliminary data.</text>
</comment>
<dbReference type="Gene3D" id="1.10.10.10">
    <property type="entry name" value="Winged helix-like DNA-binding domain superfamily/Winged helix DNA-binding domain"/>
    <property type="match status" value="1"/>
</dbReference>
<dbReference type="PANTHER" id="PTHR30346">
    <property type="entry name" value="TRANSCRIPTIONAL DUAL REGULATOR HCAR-RELATED"/>
    <property type="match status" value="1"/>
</dbReference>
<dbReference type="PROSITE" id="PS50931">
    <property type="entry name" value="HTH_LYSR"/>
    <property type="match status" value="1"/>
</dbReference>
<dbReference type="GO" id="GO:0003700">
    <property type="term" value="F:DNA-binding transcription factor activity"/>
    <property type="evidence" value="ECO:0007669"/>
    <property type="project" value="InterPro"/>
</dbReference>
<sequence>MIETYLLEHLVAFKRHRTLSEAAKALHLTQPTLTRSMGKLEDEFGVSLFIREKKRLYLNENGMLAAQYAEEILSRQGDMLSQVRALDRRSRTVTVGSCAPGPLMELMPLLSSTFAHMTVSTEVADIDSLTRGLAGGTYQMIILDHPVETCTTPDGAAKECFCMKCSSEQLCASLPYDHRLAHETSISFSDMDGESFLMVSEVGIWGDLVRCKMPSSQFLLQEGTDSLRQVVASSTLASFATDITLRVLGSRIGRSVVPFSDEEASMDFYCICLASEKAKYKTWYESISRRI</sequence>
<name>A0A6A8M7C3_9FIRM</name>
<keyword evidence="2" id="KW-0805">Transcription regulation</keyword>
<dbReference type="Pfam" id="PF00126">
    <property type="entry name" value="HTH_1"/>
    <property type="match status" value="1"/>
</dbReference>
<feature type="domain" description="HTH lysR-type" evidence="5">
    <location>
        <begin position="2"/>
        <end position="59"/>
    </location>
</feature>
<dbReference type="Gene3D" id="3.40.190.10">
    <property type="entry name" value="Periplasmic binding protein-like II"/>
    <property type="match status" value="2"/>
</dbReference>
<accession>A0A6A8M7C3</accession>
<evidence type="ECO:0000256" key="1">
    <source>
        <dbReference type="ARBA" id="ARBA00009437"/>
    </source>
</evidence>
<dbReference type="InterPro" id="IPR000847">
    <property type="entry name" value="LysR_HTH_N"/>
</dbReference>
<dbReference type="InterPro" id="IPR036390">
    <property type="entry name" value="WH_DNA-bd_sf"/>
</dbReference>
<dbReference type="InterPro" id="IPR036388">
    <property type="entry name" value="WH-like_DNA-bd_sf"/>
</dbReference>
<evidence type="ECO:0000313" key="6">
    <source>
        <dbReference type="EMBL" id="MST69232.1"/>
    </source>
</evidence>
<protein>
    <submittedName>
        <fullName evidence="6">LysR family transcriptional regulator</fullName>
    </submittedName>
</protein>
<dbReference type="GO" id="GO:0032993">
    <property type="term" value="C:protein-DNA complex"/>
    <property type="evidence" value="ECO:0007669"/>
    <property type="project" value="TreeGrafter"/>
</dbReference>
<dbReference type="PRINTS" id="PR00039">
    <property type="entry name" value="HTHLYSR"/>
</dbReference>
<evidence type="ECO:0000256" key="3">
    <source>
        <dbReference type="ARBA" id="ARBA00023125"/>
    </source>
</evidence>
<dbReference type="PANTHER" id="PTHR30346:SF0">
    <property type="entry name" value="HCA OPERON TRANSCRIPTIONAL ACTIVATOR HCAR"/>
    <property type="match status" value="1"/>
</dbReference>
<proteinExistence type="inferred from homology"/>
<evidence type="ECO:0000256" key="2">
    <source>
        <dbReference type="ARBA" id="ARBA00023015"/>
    </source>
</evidence>
<dbReference type="GO" id="GO:0003677">
    <property type="term" value="F:DNA binding"/>
    <property type="evidence" value="ECO:0007669"/>
    <property type="project" value="UniProtKB-KW"/>
</dbReference>
<keyword evidence="4" id="KW-0804">Transcription</keyword>
<dbReference type="Pfam" id="PF03466">
    <property type="entry name" value="LysR_substrate"/>
    <property type="match status" value="1"/>
</dbReference>
<evidence type="ECO:0000259" key="5">
    <source>
        <dbReference type="PROSITE" id="PS50931"/>
    </source>
</evidence>
<reference evidence="6" key="1">
    <citation type="submission" date="2019-09" db="EMBL/GenBank/DDBJ databases">
        <title>In-depth cultivation of the pig gut microbiome towards novel bacterial diversity and tailored functional studies.</title>
        <authorList>
            <person name="Wylensek D."/>
            <person name="Hitch T.C.A."/>
            <person name="Clavel T."/>
        </authorList>
    </citation>
    <scope>NUCLEOTIDE SEQUENCE</scope>
    <source>
        <strain evidence="6">RF-744-FAT-WT-3</strain>
    </source>
</reference>
<dbReference type="InterPro" id="IPR005119">
    <property type="entry name" value="LysR_subst-bd"/>
</dbReference>
<dbReference type="EMBL" id="VUNB01000005">
    <property type="protein sequence ID" value="MST69232.1"/>
    <property type="molecule type" value="Genomic_DNA"/>
</dbReference>
<dbReference type="SUPFAM" id="SSF46785">
    <property type="entry name" value="Winged helix' DNA-binding domain"/>
    <property type="match status" value="1"/>
</dbReference>
<organism evidence="6">
    <name type="scientific">Baileyella intestinalis</name>
    <dbReference type="NCBI Taxonomy" id="2606709"/>
    <lineage>
        <taxon>Bacteria</taxon>
        <taxon>Bacillati</taxon>
        <taxon>Bacillota</taxon>
        <taxon>Clostridia</taxon>
        <taxon>Peptostreptococcales</taxon>
        <taxon>Anaerovoracaceae</taxon>
        <taxon>Baileyella</taxon>
    </lineage>
</organism>